<gene>
    <name evidence="1" type="ORF">I79_010499</name>
</gene>
<dbReference type="AlphaFoldDB" id="G3HIM5"/>
<dbReference type="Proteomes" id="UP000001075">
    <property type="component" value="Unassembled WGS sequence"/>
</dbReference>
<name>G3HIM5_CRIGR</name>
<dbReference type="EMBL" id="JH000406">
    <property type="protein sequence ID" value="EGW12212.1"/>
    <property type="molecule type" value="Genomic_DNA"/>
</dbReference>
<dbReference type="InParanoid" id="G3HIM5"/>
<evidence type="ECO:0000313" key="2">
    <source>
        <dbReference type="Proteomes" id="UP000001075"/>
    </source>
</evidence>
<protein>
    <submittedName>
        <fullName evidence="1">Uncharacterized protein</fullName>
    </submittedName>
</protein>
<organism evidence="1 2">
    <name type="scientific">Cricetulus griseus</name>
    <name type="common">Chinese hamster</name>
    <name type="synonym">Cricetulus barabensis griseus</name>
    <dbReference type="NCBI Taxonomy" id="10029"/>
    <lineage>
        <taxon>Eukaryota</taxon>
        <taxon>Metazoa</taxon>
        <taxon>Chordata</taxon>
        <taxon>Craniata</taxon>
        <taxon>Vertebrata</taxon>
        <taxon>Euteleostomi</taxon>
        <taxon>Mammalia</taxon>
        <taxon>Eutheria</taxon>
        <taxon>Euarchontoglires</taxon>
        <taxon>Glires</taxon>
        <taxon>Rodentia</taxon>
        <taxon>Myomorpha</taxon>
        <taxon>Muroidea</taxon>
        <taxon>Cricetidae</taxon>
        <taxon>Cricetinae</taxon>
        <taxon>Cricetulus</taxon>
    </lineage>
</organism>
<evidence type="ECO:0000313" key="1">
    <source>
        <dbReference type="EMBL" id="EGW12212.1"/>
    </source>
</evidence>
<reference evidence="2" key="1">
    <citation type="journal article" date="2011" name="Nat. Biotechnol.">
        <title>The genomic sequence of the Chinese hamster ovary (CHO)-K1 cell line.</title>
        <authorList>
            <person name="Xu X."/>
            <person name="Nagarajan H."/>
            <person name="Lewis N.E."/>
            <person name="Pan S."/>
            <person name="Cai Z."/>
            <person name="Liu X."/>
            <person name="Chen W."/>
            <person name="Xie M."/>
            <person name="Wang W."/>
            <person name="Hammond S."/>
            <person name="Andersen M.R."/>
            <person name="Neff N."/>
            <person name="Passarelli B."/>
            <person name="Koh W."/>
            <person name="Fan H.C."/>
            <person name="Wang J."/>
            <person name="Gui Y."/>
            <person name="Lee K.H."/>
            <person name="Betenbaugh M.J."/>
            <person name="Quake S.R."/>
            <person name="Famili I."/>
            <person name="Palsson B.O."/>
            <person name="Wang J."/>
        </authorList>
    </citation>
    <scope>NUCLEOTIDE SEQUENCE [LARGE SCALE GENOMIC DNA]</scope>
    <source>
        <strain evidence="2">CHO K1 cell line</strain>
    </source>
</reference>
<accession>G3HIM5</accession>
<proteinExistence type="predicted"/>
<sequence length="62" mass="7016">MKSHEALAIFLECESFSQLFKGSSEAWKKKGDSPDWSPCWLSMLPTPHAHSFLMKQACNLTT</sequence>